<keyword evidence="2" id="KW-0238">DNA-binding</keyword>
<evidence type="ECO:0000256" key="1">
    <source>
        <dbReference type="ARBA" id="ARBA00023015"/>
    </source>
</evidence>
<dbReference type="InterPro" id="IPR014710">
    <property type="entry name" value="RmlC-like_jellyroll"/>
</dbReference>
<dbReference type="InterPro" id="IPR036388">
    <property type="entry name" value="WH-like_DNA-bd_sf"/>
</dbReference>
<dbReference type="SMART" id="SM00100">
    <property type="entry name" value="cNMP"/>
    <property type="match status" value="1"/>
</dbReference>
<accession>A0A1T3P7K6</accession>
<dbReference type="AlphaFoldDB" id="A0A1T3P7K6"/>
<name>A0A1T3P7K6_9ACTN</name>
<keyword evidence="7" id="KW-1185">Reference proteome</keyword>
<evidence type="ECO:0000313" key="6">
    <source>
        <dbReference type="EMBL" id="OPC85066.1"/>
    </source>
</evidence>
<dbReference type="Proteomes" id="UP000190037">
    <property type="component" value="Unassembled WGS sequence"/>
</dbReference>
<feature type="domain" description="HTH crp-type" evidence="5">
    <location>
        <begin position="143"/>
        <end position="217"/>
    </location>
</feature>
<sequence>MEFEDRVPFVVRLESEDRQALFARGTRLVFPIRQVLLRQHEPSAHVLILLSGWTKVTSAAANGYEALLALRGPGDIIGDGAAVSGRHRSATVTALKQVEALAVETEQFNALLDERPGITKKLLALTADRTRDSDRRRVQYAAMNVQERLALLLLELMRGHGRDSQEGGVRLTPGLTQSELAGSVGASREAVARLLKDLRERGIVRTERRSLVVIRPEALRRMARHDVR</sequence>
<dbReference type="GO" id="GO:0005829">
    <property type="term" value="C:cytosol"/>
    <property type="evidence" value="ECO:0007669"/>
    <property type="project" value="TreeGrafter"/>
</dbReference>
<dbReference type="InterPro" id="IPR012318">
    <property type="entry name" value="HTH_CRP"/>
</dbReference>
<dbReference type="STRING" id="159449.B4N89_15720"/>
<dbReference type="SUPFAM" id="SSF46785">
    <property type="entry name" value="Winged helix' DNA-binding domain"/>
    <property type="match status" value="1"/>
</dbReference>
<dbReference type="InterPro" id="IPR036390">
    <property type="entry name" value="WH_DNA-bd_sf"/>
</dbReference>
<dbReference type="PROSITE" id="PS51063">
    <property type="entry name" value="HTH_CRP_2"/>
    <property type="match status" value="1"/>
</dbReference>
<gene>
    <name evidence="6" type="ORF">B4N89_15720</name>
</gene>
<feature type="domain" description="Cyclic nucleotide-binding" evidence="4">
    <location>
        <begin position="9"/>
        <end position="129"/>
    </location>
</feature>
<dbReference type="OrthoDB" id="41390at2"/>
<evidence type="ECO:0000259" key="4">
    <source>
        <dbReference type="PROSITE" id="PS50042"/>
    </source>
</evidence>
<keyword evidence="1" id="KW-0805">Transcription regulation</keyword>
<dbReference type="GO" id="GO:0003700">
    <property type="term" value="F:DNA-binding transcription factor activity"/>
    <property type="evidence" value="ECO:0007669"/>
    <property type="project" value="TreeGrafter"/>
</dbReference>
<evidence type="ECO:0000256" key="3">
    <source>
        <dbReference type="ARBA" id="ARBA00023163"/>
    </source>
</evidence>
<reference evidence="6 7" key="1">
    <citation type="submission" date="2017-03" db="EMBL/GenBank/DDBJ databases">
        <title>Draft genome sequence of Streptomyces scabrisporus NF3, endophyte isolated from Amphipterygium adstringens.</title>
        <authorList>
            <person name="Vazquez M."/>
            <person name="Ceapa C.D."/>
            <person name="Rodriguez Luna D."/>
            <person name="Sanchez Esquivel S."/>
        </authorList>
    </citation>
    <scope>NUCLEOTIDE SEQUENCE [LARGE SCALE GENOMIC DNA]</scope>
    <source>
        <strain evidence="6 7">NF3</strain>
    </source>
</reference>
<evidence type="ECO:0000313" key="7">
    <source>
        <dbReference type="Proteomes" id="UP000190037"/>
    </source>
</evidence>
<comment type="caution">
    <text evidence="6">The sequence shown here is derived from an EMBL/GenBank/DDBJ whole genome shotgun (WGS) entry which is preliminary data.</text>
</comment>
<dbReference type="InterPro" id="IPR000595">
    <property type="entry name" value="cNMP-bd_dom"/>
</dbReference>
<dbReference type="EMBL" id="MWQN01000001">
    <property type="protein sequence ID" value="OPC85066.1"/>
    <property type="molecule type" value="Genomic_DNA"/>
</dbReference>
<dbReference type="InterPro" id="IPR050397">
    <property type="entry name" value="Env_Response_Regulators"/>
</dbReference>
<dbReference type="PANTHER" id="PTHR24567">
    <property type="entry name" value="CRP FAMILY TRANSCRIPTIONAL REGULATORY PROTEIN"/>
    <property type="match status" value="1"/>
</dbReference>
<dbReference type="PANTHER" id="PTHR24567:SF74">
    <property type="entry name" value="HTH-TYPE TRANSCRIPTIONAL REGULATOR ARCR"/>
    <property type="match status" value="1"/>
</dbReference>
<keyword evidence="3" id="KW-0804">Transcription</keyword>
<dbReference type="RefSeq" id="WP_078976461.1">
    <property type="nucleotide sequence ID" value="NZ_MWQN01000001.1"/>
</dbReference>
<dbReference type="Gene3D" id="1.10.10.10">
    <property type="entry name" value="Winged helix-like DNA-binding domain superfamily/Winged helix DNA-binding domain"/>
    <property type="match status" value="1"/>
</dbReference>
<dbReference type="Gene3D" id="2.60.120.10">
    <property type="entry name" value="Jelly Rolls"/>
    <property type="match status" value="1"/>
</dbReference>
<evidence type="ECO:0000256" key="2">
    <source>
        <dbReference type="ARBA" id="ARBA00023125"/>
    </source>
</evidence>
<dbReference type="Pfam" id="PF13545">
    <property type="entry name" value="HTH_Crp_2"/>
    <property type="match status" value="1"/>
</dbReference>
<proteinExistence type="predicted"/>
<evidence type="ECO:0000259" key="5">
    <source>
        <dbReference type="PROSITE" id="PS51063"/>
    </source>
</evidence>
<dbReference type="SUPFAM" id="SSF51206">
    <property type="entry name" value="cAMP-binding domain-like"/>
    <property type="match status" value="1"/>
</dbReference>
<dbReference type="PROSITE" id="PS50042">
    <property type="entry name" value="CNMP_BINDING_3"/>
    <property type="match status" value="1"/>
</dbReference>
<dbReference type="CDD" id="cd00038">
    <property type="entry name" value="CAP_ED"/>
    <property type="match status" value="1"/>
</dbReference>
<dbReference type="SMART" id="SM00419">
    <property type="entry name" value="HTH_CRP"/>
    <property type="match status" value="1"/>
</dbReference>
<dbReference type="InterPro" id="IPR018490">
    <property type="entry name" value="cNMP-bd_dom_sf"/>
</dbReference>
<dbReference type="GO" id="GO:0003677">
    <property type="term" value="F:DNA binding"/>
    <property type="evidence" value="ECO:0007669"/>
    <property type="project" value="UniProtKB-KW"/>
</dbReference>
<dbReference type="Pfam" id="PF00027">
    <property type="entry name" value="cNMP_binding"/>
    <property type="match status" value="1"/>
</dbReference>
<protein>
    <submittedName>
        <fullName evidence="6">Transcriptional regulator</fullName>
    </submittedName>
</protein>
<organism evidence="6 7">
    <name type="scientific">Embleya scabrispora</name>
    <dbReference type="NCBI Taxonomy" id="159449"/>
    <lineage>
        <taxon>Bacteria</taxon>
        <taxon>Bacillati</taxon>
        <taxon>Actinomycetota</taxon>
        <taxon>Actinomycetes</taxon>
        <taxon>Kitasatosporales</taxon>
        <taxon>Streptomycetaceae</taxon>
        <taxon>Embleya</taxon>
    </lineage>
</organism>